<evidence type="ECO:0000259" key="1">
    <source>
        <dbReference type="PROSITE" id="PS51208"/>
    </source>
</evidence>
<dbReference type="HOGENOM" id="CLU_241602_0_0_7"/>
<organism evidence="2 3">
    <name type="scientific">Campylobacter hominis (strain ATCC BAA-381 / DSM 21671 / CCUG 45161 / LMG 19568 / NCTC 13146 / CH001A)</name>
    <dbReference type="NCBI Taxonomy" id="360107"/>
    <lineage>
        <taxon>Bacteria</taxon>
        <taxon>Pseudomonadati</taxon>
        <taxon>Campylobacterota</taxon>
        <taxon>Epsilonproteobacteria</taxon>
        <taxon>Campylobacterales</taxon>
        <taxon>Campylobacteraceae</taxon>
        <taxon>Campylobacter</taxon>
    </lineage>
</organism>
<evidence type="ECO:0000313" key="3">
    <source>
        <dbReference type="Proteomes" id="UP000002407"/>
    </source>
</evidence>
<dbReference type="EMBL" id="CP000776">
    <property type="protein sequence ID" value="ABS51479.1"/>
    <property type="molecule type" value="Genomic_DNA"/>
</dbReference>
<dbReference type="KEGG" id="cha:CHAB381_1155"/>
<keyword evidence="3" id="KW-1185">Reference proteome</keyword>
<dbReference type="Proteomes" id="UP000002407">
    <property type="component" value="Chromosome"/>
</dbReference>
<dbReference type="InterPro" id="IPR011050">
    <property type="entry name" value="Pectin_lyase_fold/virulence"/>
</dbReference>
<dbReference type="InterPro" id="IPR036709">
    <property type="entry name" value="Autotransporte_beta_dom_sf"/>
</dbReference>
<dbReference type="Gene3D" id="2.40.128.130">
    <property type="entry name" value="Autotransporter beta-domain"/>
    <property type="match status" value="1"/>
</dbReference>
<dbReference type="InterPro" id="IPR005546">
    <property type="entry name" value="Autotransporte_beta"/>
</dbReference>
<proteinExistence type="predicted"/>
<dbReference type="SUPFAM" id="SSF103515">
    <property type="entry name" value="Autotransporter"/>
    <property type="match status" value="1"/>
</dbReference>
<dbReference type="SMART" id="SM00869">
    <property type="entry name" value="Autotransporter"/>
    <property type="match status" value="1"/>
</dbReference>
<dbReference type="SUPFAM" id="SSF51126">
    <property type="entry name" value="Pectin lyase-like"/>
    <property type="match status" value="1"/>
</dbReference>
<name>A7I2H0_CAMHC</name>
<dbReference type="eggNOG" id="COG4625">
    <property type="taxonomic scope" value="Bacteria"/>
</dbReference>
<accession>A7I2H0</accession>
<dbReference type="Gene3D" id="2.160.20.20">
    <property type="match status" value="2"/>
</dbReference>
<feature type="domain" description="Autotransporter" evidence="1">
    <location>
        <begin position="1401"/>
        <end position="1677"/>
    </location>
</feature>
<dbReference type="PROSITE" id="PS51208">
    <property type="entry name" value="AUTOTRANSPORTER"/>
    <property type="match status" value="1"/>
</dbReference>
<dbReference type="Pfam" id="PF03797">
    <property type="entry name" value="Autotransporter"/>
    <property type="match status" value="1"/>
</dbReference>
<evidence type="ECO:0000313" key="2">
    <source>
        <dbReference type="EMBL" id="ABS51479.1"/>
    </source>
</evidence>
<reference evidence="3" key="1">
    <citation type="submission" date="2007-07" db="EMBL/GenBank/DDBJ databases">
        <title>Complete genome sequence of Campylobacter hominis ATCC BAA-381, a commensal isolated from the human gastrointestinal tract.</title>
        <authorList>
            <person name="Fouts D.E."/>
            <person name="Mongodin E.F."/>
            <person name="Puiu D."/>
            <person name="Sebastian Y."/>
            <person name="Miller W.G."/>
            <person name="Mandrell R.E."/>
            <person name="Nelson K.E."/>
        </authorList>
    </citation>
    <scope>NUCLEOTIDE SEQUENCE [LARGE SCALE GENOMIC DNA]</scope>
    <source>
        <strain evidence="3">ATCC BAA-381 / LMG 19568 / NCTC 13146 / CH001A</strain>
    </source>
</reference>
<dbReference type="InterPro" id="IPR012332">
    <property type="entry name" value="Autotransporter_pectin_lyase_C"/>
</dbReference>
<protein>
    <submittedName>
        <fullName evidence="2">Putative secreted protein, autotransporter domain</fullName>
    </submittedName>
</protein>
<gene>
    <name evidence="2" type="ordered locus">CHAB381_1155</name>
</gene>
<sequence>MQGLIKNDKVTSTIDGKLEDKSKTLTIKGNKETQKSPVYLYSTTIGANENTEVNLYGLKGQHFLIGGKGIIKKDDKGDKFLDFMASDKNAVVNVSFLEAKHNPASPSWTDYYKNQKAGVFNIDILNGTLNLNIGNKSRSKDNTTAEKINVIGKNSILNASKTSVRPAMSFLIDEGGKANFADTYVYSPEILVKNGKLNAENGGLLQTQKFNVGKDGEVNINNVRIKGTNTGVNNTITIDGGKLNVTDPKIQAKNFIITNNGIVNLTSEKPADEKLLNEDKAKDEAVFIEYGGGINVDSGKFIAKNLPLYNKGSIIIKNGEFDIKDSKISTSQYFYVKEGGKATLDNTKYTGQEGINVEKGGEFKAKNKSNINFTNQSSHINGKAIFDDSTINSDTIFIKDGGEFIVKDSTAKIKQVTAQKGGKAEFLNSTIEKHKKGNYFWSADGGDISFINSNINNISSLGAENDGAINLVNAKINDISGIFVHDGKFNAIDSVINLKNHFVIRDDKGKAILDNSSLKASSLGGHIDLKNKVTLDIEKDKYTYRRKGADHSIDIYANVENATDIIKKGKSNLTFKDYKDNFKGNLNVEDGSLTLDGDFTLAKDKTLSMKYQGQNGGILKANKMDLKNGNLFVNLQKDASGVETTIAKTKDGLSFDKSKAKLEDNSLNSAYSLIQKDNELILTKKALDGRLILSKLDHVIKKDSKVYVDSSEPDYIDDAHNNSQNGKNEKGQIVKVKTEGAKLVIADVNVKSKGEGENKDNESFDITKDSYLLINNSKSEVDGLNILENSTLKLQEKSDITATNLYVDKTSKMSMEKRDSAGRDDKVNMRVINAKLDGIANIGKDSTFIADNLNLGQNSKIDSKGTLETKNLNLTGSNIEALNLKIDKKATMNGGNLNIENAEFNGEITIDKNTNLKANIFKAKNGNLNINDANIDLKDATINSKVDVKNSAMKIENAEFNGEITIDKNTNLKANIFKAKNGNLNINDANIDLKDATINSKVDVKNSAMKTEKLSLAGNSTFDNVKYTTKHFEFKGDSSLLIKNSVFNTTGDSSFIVSGDTNIDNSQTSHINMTLGKDKKTTAAIDNKTTLTVKNTLTFGPNDATLNLNNDAVLKVSKIAKDTSGSHNINVTNSTVELLDGGKLFSGFKDNDLNFKIKNAIFKTDGEKTINHSISGENFTKIGKGTIKIPFKNWRNTKVKEGVLNFTDGVVFKNEKLAISNGAIVKGDKDVTLDKSSTLEIGAKGDGIENIQTGKLIANTLKIDGATLSVKDEAVKNLKNGDIIKQNKFLEYQKLIGWFNPTILEDLTFYDLSFTKEKDILIGVVPRAKDMLLNAGMHRLWGLGDIIDAGLIDNTLGDIMLKDNITANDLKTIQPLISGAGIQVISDAGKISRDAILSSSTYKSDKNFWAKTIGSFSHKSSTNDGILGYDADHYGTIIGFDGEIADNARLGFAVSYTKSDIDGDINQNIKSDTYQALIYSDIYAINDLRINLLAGVGFSENEGDKTVSIIDKTIKSKYDSKFYQAGFGIYKDVSLSNSFSLTPYFRADYIHVKNDAYTENGDEFLALSVDKQDFDSLELQAGLESKYLINDKFSLFGKAGLIVETMDDETKIDFSLISNPSKKAQIKSDAKNDLLGVVGGGFDYMPTDSLKLEFKYNGKFGDDYNNQIIGLGLNYRF</sequence>
<dbReference type="RefSeq" id="WP_012109010.1">
    <property type="nucleotide sequence ID" value="NC_009714.1"/>
</dbReference>
<dbReference type="OrthoDB" id="5360552at2"/>